<organism evidence="1 2">
    <name type="scientific">Sphingomonas donggukensis</name>
    <dbReference type="NCBI Taxonomy" id="2949093"/>
    <lineage>
        <taxon>Bacteria</taxon>
        <taxon>Pseudomonadati</taxon>
        <taxon>Pseudomonadota</taxon>
        <taxon>Alphaproteobacteria</taxon>
        <taxon>Sphingomonadales</taxon>
        <taxon>Sphingomonadaceae</taxon>
        <taxon>Sphingomonas</taxon>
    </lineage>
</organism>
<dbReference type="PANTHER" id="PTHR38442:SF1">
    <property type="entry name" value="INNER MEMBRANE PROTEIN"/>
    <property type="match status" value="1"/>
</dbReference>
<evidence type="ECO:0000313" key="1">
    <source>
        <dbReference type="EMBL" id="URW75317.1"/>
    </source>
</evidence>
<reference evidence="1" key="1">
    <citation type="submission" date="2022-05" db="EMBL/GenBank/DDBJ databases">
        <title>Sphingomonas sp. strain RMG20 Genome sequencing and assembly.</title>
        <authorList>
            <person name="Kim I."/>
        </authorList>
    </citation>
    <scope>NUCLEOTIDE SEQUENCE</scope>
    <source>
        <strain evidence="1">RMG20</strain>
    </source>
</reference>
<dbReference type="InterPro" id="IPR007383">
    <property type="entry name" value="DUF445"/>
</dbReference>
<dbReference type="Proteomes" id="UP001055580">
    <property type="component" value="Chromosome"/>
</dbReference>
<sequence length="402" mass="43719">MRIVATGLLVVMAVVYGVSRSQEAAYPWVGFVRAFAEAAMVGGLADWFAVTALFRHPLGLPIPHTAIIPRNKDRIATTLAQFLRDNFLIPRVVARRMGRIDVAGAAGRWLANPSGIGQGRLRRGASRLAVDMLESLDQERLGGMVRAGLSSQLRQLQVAPLIGKGLHAAIAENRHVPLIDAVVRWAGRTVEANEPILRDMISSKAGSVLRWTGLDENLGNAILDGIYKLMLEMANDPEHPLRAKAEEGLATLAIDLQHDTPVRAKLEAFKNDMLANPALGDWWQGVWENIRTSLLKAAQDPEKLMAGKLGEALRQLGTSLQDDPRLARTINRFVRRAAVGAASDYGDGIVRLVSDTIRGWDADTLTTRLENTVGRDLQYIRVNGTLVGGLVGVVIHTVGTVL</sequence>
<protein>
    <submittedName>
        <fullName evidence="1">DUF445 domain-containing protein</fullName>
    </submittedName>
</protein>
<name>A0ABY4TSC9_9SPHN</name>
<gene>
    <name evidence="1" type="ORF">M9980_12350</name>
</gene>
<keyword evidence="2" id="KW-1185">Reference proteome</keyword>
<dbReference type="PANTHER" id="PTHR38442">
    <property type="entry name" value="INNER MEMBRANE PROTEIN-RELATED"/>
    <property type="match status" value="1"/>
</dbReference>
<evidence type="ECO:0000313" key="2">
    <source>
        <dbReference type="Proteomes" id="UP001055580"/>
    </source>
</evidence>
<proteinExistence type="predicted"/>
<dbReference type="Pfam" id="PF04286">
    <property type="entry name" value="DUF445"/>
    <property type="match status" value="1"/>
</dbReference>
<dbReference type="RefSeq" id="WP_250751360.1">
    <property type="nucleotide sequence ID" value="NZ_CP098401.1"/>
</dbReference>
<accession>A0ABY4TSC9</accession>
<dbReference type="EMBL" id="CP098401">
    <property type="protein sequence ID" value="URW75317.1"/>
    <property type="molecule type" value="Genomic_DNA"/>
</dbReference>